<evidence type="ECO:0008006" key="3">
    <source>
        <dbReference type="Google" id="ProtNLM"/>
    </source>
</evidence>
<sequence>MPEYRLKPRLHLWRIGGIALALLLLPVPINAVLPSVDANTSRVELGSVEQGWTQELSWPDGTAMQCQEDDEAVLGAAWDCDGTSISTMVLEGSRDEAETLRRGIRTVTMVDVTGPVSVTRGVARLLETEDAVGMSVEGRDDHAGQTLVAVVTGPKRREYGLLLWTTLTEPAKLDRIANPMEEA</sequence>
<dbReference type="RefSeq" id="WP_047239371.1">
    <property type="nucleotide sequence ID" value="NZ_CP011541.1"/>
</dbReference>
<dbReference type="OrthoDB" id="4415963at2"/>
<dbReference type="PATRIC" id="fig|1050174.4.peg.200"/>
<dbReference type="KEGG" id="cei:CEPID_00955"/>
<dbReference type="EMBL" id="CP011541">
    <property type="protein sequence ID" value="AKK02085.1"/>
    <property type="molecule type" value="Genomic_DNA"/>
</dbReference>
<accession>A0A0G3GND5</accession>
<evidence type="ECO:0000313" key="1">
    <source>
        <dbReference type="EMBL" id="AKK02085.1"/>
    </source>
</evidence>
<dbReference type="AlphaFoldDB" id="A0A0G3GND5"/>
<gene>
    <name evidence="1" type="ORF">CEPID_00955</name>
</gene>
<name>A0A0G3GND5_9CORY</name>
<dbReference type="Proteomes" id="UP000035368">
    <property type="component" value="Chromosome"/>
</dbReference>
<reference evidence="1 2" key="1">
    <citation type="submission" date="2015-05" db="EMBL/GenBank/DDBJ databases">
        <title>Complete genome sequence of Corynebacterium epidermidicanis DSM 45586, isolated from the skin of a dog suffering from pruritus.</title>
        <authorList>
            <person name="Ruckert C."/>
            <person name="Albersmeier A."/>
            <person name="Winkler A."/>
            <person name="Tauch A."/>
        </authorList>
    </citation>
    <scope>NUCLEOTIDE SEQUENCE [LARGE SCALE GENOMIC DNA]</scope>
    <source>
        <strain evidence="1 2">DSM 45586</strain>
    </source>
</reference>
<proteinExistence type="predicted"/>
<organism evidence="1 2">
    <name type="scientific">Corynebacterium epidermidicanis</name>
    <dbReference type="NCBI Taxonomy" id="1050174"/>
    <lineage>
        <taxon>Bacteria</taxon>
        <taxon>Bacillati</taxon>
        <taxon>Actinomycetota</taxon>
        <taxon>Actinomycetes</taxon>
        <taxon>Mycobacteriales</taxon>
        <taxon>Corynebacteriaceae</taxon>
        <taxon>Corynebacterium</taxon>
    </lineage>
</organism>
<keyword evidence="2" id="KW-1185">Reference proteome</keyword>
<protein>
    <recommendedName>
        <fullName evidence="3">Secreted protein</fullName>
    </recommendedName>
</protein>
<evidence type="ECO:0000313" key="2">
    <source>
        <dbReference type="Proteomes" id="UP000035368"/>
    </source>
</evidence>
<dbReference type="STRING" id="1050174.CEPID_00955"/>